<protein>
    <recommendedName>
        <fullName evidence="4">Fucosyltransferase C-terminal domain-containing protein</fullName>
    </recommendedName>
</protein>
<sequence>MNKKSIKIKFQNGLDYKWSVNEILAELLDEYDFVDSTDPDFIVFGPYGNDIPAKGNYTRIGYFCENIKPDLSVCEWAFGIPREEDVQQPNYKRIQWHGFSPHDLIKGTDYDAEKVAASKTKFCNFLYSHKVSYREAFFSQLSKYKRVDAPGRSMNNMPGIDMLYSGDKWEVKRKFLSPYKFTIAFENDIYAGYQTEKLYDAMLAQSIPIYFGDPFVSEIFNTKSFINAGDYLNAGNKTLTETLGKIGHMDFDDIRPTFLNSPRYRIKRKIKSWARGFKTKAQFAGMDFSPVIEQIIAIDRQPELYLEYLKQPWLNNDTLPERFSTKKRWMEIFNTVK</sequence>
<dbReference type="InterPro" id="IPR038577">
    <property type="entry name" value="GT10-like_C_sf"/>
</dbReference>
<dbReference type="GO" id="GO:0016020">
    <property type="term" value="C:membrane"/>
    <property type="evidence" value="ECO:0007669"/>
    <property type="project" value="InterPro"/>
</dbReference>
<reference evidence="5" key="1">
    <citation type="submission" date="2020-08" db="EMBL/GenBank/DDBJ databases">
        <title>Genomic Encyclopedia of Type Strains, Phase III (KMG-III): the genomes of soil and plant-associated and newly described type strains.</title>
        <authorList>
            <person name="Whitman W."/>
        </authorList>
    </citation>
    <scope>NUCLEOTIDE SEQUENCE [LARGE SCALE GENOMIC DNA]</scope>
    <source>
        <strain evidence="5">CECT 8628</strain>
    </source>
</reference>
<gene>
    <name evidence="5" type="ORF">FHS11_003522</name>
</gene>
<proteinExistence type="inferred from homology"/>
<evidence type="ECO:0000256" key="1">
    <source>
        <dbReference type="ARBA" id="ARBA00008919"/>
    </source>
</evidence>
<dbReference type="RefSeq" id="WP_096355576.1">
    <property type="nucleotide sequence ID" value="NZ_AP017313.1"/>
</dbReference>
<dbReference type="AlphaFoldDB" id="A0A839SII7"/>
<name>A0A839SII7_9SPHI</name>
<evidence type="ECO:0000313" key="6">
    <source>
        <dbReference type="Proteomes" id="UP000539265"/>
    </source>
</evidence>
<dbReference type="InterPro" id="IPR055270">
    <property type="entry name" value="Glyco_tran_10_C"/>
</dbReference>
<feature type="domain" description="Fucosyltransferase C-terminal" evidence="4">
    <location>
        <begin position="118"/>
        <end position="243"/>
    </location>
</feature>
<comment type="similarity">
    <text evidence="1">Belongs to the glycosyltransferase 10 family.</text>
</comment>
<evidence type="ECO:0000256" key="3">
    <source>
        <dbReference type="ARBA" id="ARBA00022679"/>
    </source>
</evidence>
<dbReference type="Gene3D" id="3.40.50.11660">
    <property type="entry name" value="Glycosyl transferase family 10, C-terminal domain"/>
    <property type="match status" value="1"/>
</dbReference>
<dbReference type="PANTHER" id="PTHR11929:SF194">
    <property type="entry name" value="ALPHA-(1,3)-FUCOSYLTRANSFERASE 10"/>
    <property type="match status" value="1"/>
</dbReference>
<evidence type="ECO:0000256" key="2">
    <source>
        <dbReference type="ARBA" id="ARBA00022676"/>
    </source>
</evidence>
<evidence type="ECO:0000313" key="5">
    <source>
        <dbReference type="EMBL" id="MBB3057094.1"/>
    </source>
</evidence>
<dbReference type="Proteomes" id="UP000539265">
    <property type="component" value="Unassembled WGS sequence"/>
</dbReference>
<dbReference type="InterPro" id="IPR001503">
    <property type="entry name" value="Glyco_trans_10"/>
</dbReference>
<dbReference type="PANTHER" id="PTHR11929">
    <property type="entry name" value="ALPHA- 1,3 -FUCOSYLTRANSFERASE"/>
    <property type="match status" value="1"/>
</dbReference>
<keyword evidence="3" id="KW-0808">Transferase</keyword>
<keyword evidence="2" id="KW-0328">Glycosyltransferase</keyword>
<keyword evidence="6" id="KW-1185">Reference proteome</keyword>
<dbReference type="Pfam" id="PF00852">
    <property type="entry name" value="Glyco_transf_10"/>
    <property type="match status" value="1"/>
</dbReference>
<comment type="caution">
    <text evidence="5">The sequence shown here is derived from an EMBL/GenBank/DDBJ whole genome shotgun (WGS) entry which is preliminary data.</text>
</comment>
<dbReference type="SUPFAM" id="SSF53756">
    <property type="entry name" value="UDP-Glycosyltransferase/glycogen phosphorylase"/>
    <property type="match status" value="1"/>
</dbReference>
<dbReference type="EMBL" id="JACHWX010000011">
    <property type="protein sequence ID" value="MBB3057094.1"/>
    <property type="molecule type" value="Genomic_DNA"/>
</dbReference>
<dbReference type="GO" id="GO:0046920">
    <property type="term" value="F:alpha-(1-&gt;3)-fucosyltransferase activity"/>
    <property type="evidence" value="ECO:0007669"/>
    <property type="project" value="TreeGrafter"/>
</dbReference>
<organism evidence="5 6">
    <name type="scientific">Mucilaginibacter gotjawali</name>
    <dbReference type="NCBI Taxonomy" id="1550579"/>
    <lineage>
        <taxon>Bacteria</taxon>
        <taxon>Pseudomonadati</taxon>
        <taxon>Bacteroidota</taxon>
        <taxon>Sphingobacteriia</taxon>
        <taxon>Sphingobacteriales</taxon>
        <taxon>Sphingobacteriaceae</taxon>
        <taxon>Mucilaginibacter</taxon>
    </lineage>
</organism>
<evidence type="ECO:0000259" key="4">
    <source>
        <dbReference type="Pfam" id="PF00852"/>
    </source>
</evidence>
<dbReference type="OrthoDB" id="9791032at2"/>
<accession>A0A839SII7</accession>